<dbReference type="EMBL" id="DF973146">
    <property type="protein sequence ID" value="GAU14724.1"/>
    <property type="molecule type" value="Genomic_DNA"/>
</dbReference>
<accession>A0A2Z6LHP9</accession>
<dbReference type="PANTHER" id="PTHR46316">
    <property type="entry name" value="SNF1-RELATED PROTEIN KINASE REGULATORY SUBUNIT BETA-1"/>
    <property type="match status" value="1"/>
</dbReference>
<evidence type="ECO:0000313" key="4">
    <source>
        <dbReference type="EMBL" id="GAU14724.1"/>
    </source>
</evidence>
<dbReference type="PANTHER" id="PTHR46316:SF2">
    <property type="entry name" value="SNF1-RELATED PROTEIN KINASE REGULATORY SUBUNIT BETA-2"/>
    <property type="match status" value="1"/>
</dbReference>
<evidence type="ECO:0000256" key="1">
    <source>
        <dbReference type="ARBA" id="ARBA00010926"/>
    </source>
</evidence>
<dbReference type="Proteomes" id="UP000242715">
    <property type="component" value="Unassembled WGS sequence"/>
</dbReference>
<dbReference type="InterPro" id="IPR043554">
    <property type="entry name" value="KINB"/>
</dbReference>
<gene>
    <name evidence="4" type="ORF">TSUD_203730</name>
</gene>
<dbReference type="InterPro" id="IPR014756">
    <property type="entry name" value="Ig_E-set"/>
</dbReference>
<comment type="similarity">
    <text evidence="1">Belongs to the 5'-AMP-activated protein kinase beta subunit family.</text>
</comment>
<dbReference type="AlphaFoldDB" id="A0A2Z6LHP9"/>
<evidence type="ECO:0000313" key="5">
    <source>
        <dbReference type="Proteomes" id="UP000242715"/>
    </source>
</evidence>
<dbReference type="Gene3D" id="6.20.250.60">
    <property type="match status" value="1"/>
</dbReference>
<reference evidence="5" key="1">
    <citation type="journal article" date="2017" name="Front. Plant Sci.">
        <title>Climate Clever Clovers: New Paradigm to Reduce the Environmental Footprint of Ruminants by Breeding Low Methanogenic Forages Utilizing Haplotype Variation.</title>
        <authorList>
            <person name="Kaur P."/>
            <person name="Appels R."/>
            <person name="Bayer P.E."/>
            <person name="Keeble-Gagnere G."/>
            <person name="Wang J."/>
            <person name="Hirakawa H."/>
            <person name="Shirasawa K."/>
            <person name="Vercoe P."/>
            <person name="Stefanova K."/>
            <person name="Durmic Z."/>
            <person name="Nichols P."/>
            <person name="Revell C."/>
            <person name="Isobe S.N."/>
            <person name="Edwards D."/>
            <person name="Erskine W."/>
        </authorList>
    </citation>
    <scope>NUCLEOTIDE SEQUENCE [LARGE SCALE GENOMIC DNA]</scope>
    <source>
        <strain evidence="5">cv. Daliak</strain>
    </source>
</reference>
<dbReference type="InterPro" id="IPR032640">
    <property type="entry name" value="AMPK1_CBM"/>
</dbReference>
<name>A0A2Z6LHP9_TRISU</name>
<evidence type="ECO:0000256" key="2">
    <source>
        <dbReference type="SAM" id="MobiDB-lite"/>
    </source>
</evidence>
<dbReference type="SUPFAM" id="SSF81296">
    <property type="entry name" value="E set domains"/>
    <property type="match status" value="1"/>
</dbReference>
<dbReference type="InterPro" id="IPR006828">
    <property type="entry name" value="ASC_dom"/>
</dbReference>
<feature type="region of interest" description="Disordered" evidence="2">
    <location>
        <begin position="1"/>
        <end position="30"/>
    </location>
</feature>
<proteinExistence type="inferred from homology"/>
<dbReference type="Gene3D" id="2.60.40.10">
    <property type="entry name" value="Immunoglobulins"/>
    <property type="match status" value="1"/>
</dbReference>
<protein>
    <recommendedName>
        <fullName evidence="3">Association with the SNF1 complex (ASC) domain-containing protein</fullName>
    </recommendedName>
</protein>
<sequence>MGNVNGNPSEQHVVEEEEEEAIAATVPSSNGVVGGDGIMMMMTHSPPTSPRATHSPLIFTPQVPVVPLQRPDEMHHSWSQTTSASGYEDISTQHTIPTMITWSYGAKLISVQGSWDNWKSRTPLQRSGKDFAIMKDYVPEDIGSISGFEPPQSPTSSYDNLPLSSEDYAKEPPLVPPHLAMTLLNVPTTNLEIDPPMPRPQHGVLNHLYMQKEKSSTSSTGSKSSPSVVALGTTHRYQAKYVTAVLYKPLQKRT</sequence>
<dbReference type="SUPFAM" id="SSF160219">
    <property type="entry name" value="AMPKBI-like"/>
    <property type="match status" value="1"/>
</dbReference>
<keyword evidence="5" id="KW-1185">Reference proteome</keyword>
<feature type="domain" description="Association with the SNF1 complex (ASC)" evidence="3">
    <location>
        <begin position="151"/>
        <end position="250"/>
    </location>
</feature>
<dbReference type="SMART" id="SM01010">
    <property type="entry name" value="AMPKBI"/>
    <property type="match status" value="1"/>
</dbReference>
<dbReference type="CDD" id="cd02859">
    <property type="entry name" value="E_set_AMPKbeta_like_N"/>
    <property type="match status" value="1"/>
</dbReference>
<feature type="compositionally biased region" description="Polar residues" evidence="2">
    <location>
        <begin position="1"/>
        <end position="10"/>
    </location>
</feature>
<evidence type="ECO:0000259" key="3">
    <source>
        <dbReference type="SMART" id="SM01010"/>
    </source>
</evidence>
<dbReference type="InterPro" id="IPR037256">
    <property type="entry name" value="ASC_dom_sf"/>
</dbReference>
<dbReference type="Pfam" id="PF16561">
    <property type="entry name" value="AMPK1_CBM"/>
    <property type="match status" value="1"/>
</dbReference>
<dbReference type="InterPro" id="IPR013783">
    <property type="entry name" value="Ig-like_fold"/>
</dbReference>
<dbReference type="OrthoDB" id="531008at2759"/>
<organism evidence="4 5">
    <name type="scientific">Trifolium subterraneum</name>
    <name type="common">Subterranean clover</name>
    <dbReference type="NCBI Taxonomy" id="3900"/>
    <lineage>
        <taxon>Eukaryota</taxon>
        <taxon>Viridiplantae</taxon>
        <taxon>Streptophyta</taxon>
        <taxon>Embryophyta</taxon>
        <taxon>Tracheophyta</taxon>
        <taxon>Spermatophyta</taxon>
        <taxon>Magnoliopsida</taxon>
        <taxon>eudicotyledons</taxon>
        <taxon>Gunneridae</taxon>
        <taxon>Pentapetalae</taxon>
        <taxon>rosids</taxon>
        <taxon>fabids</taxon>
        <taxon>Fabales</taxon>
        <taxon>Fabaceae</taxon>
        <taxon>Papilionoideae</taxon>
        <taxon>50 kb inversion clade</taxon>
        <taxon>NPAAA clade</taxon>
        <taxon>Hologalegina</taxon>
        <taxon>IRL clade</taxon>
        <taxon>Trifolieae</taxon>
        <taxon>Trifolium</taxon>
    </lineage>
</organism>
<dbReference type="Pfam" id="PF04739">
    <property type="entry name" value="AMPKBI"/>
    <property type="match status" value="1"/>
</dbReference>
<dbReference type="GO" id="GO:0009507">
    <property type="term" value="C:chloroplast"/>
    <property type="evidence" value="ECO:0007669"/>
    <property type="project" value="UniProtKB-ARBA"/>
</dbReference>